<dbReference type="GO" id="GO:0016491">
    <property type="term" value="F:oxidoreductase activity"/>
    <property type="evidence" value="ECO:0007669"/>
    <property type="project" value="UniProtKB-KW"/>
</dbReference>
<dbReference type="InterPro" id="IPR013785">
    <property type="entry name" value="Aldolase_TIM"/>
</dbReference>
<dbReference type="InterPro" id="IPR012133">
    <property type="entry name" value="Alpha-hydoxy_acid_DH_FMN"/>
</dbReference>
<evidence type="ECO:0000256" key="2">
    <source>
        <dbReference type="ARBA" id="ARBA00022630"/>
    </source>
</evidence>
<dbReference type="RefSeq" id="WP_358629678.1">
    <property type="nucleotide sequence ID" value="NZ_JBFAEV010000002.1"/>
</dbReference>
<keyword evidence="2" id="KW-0285">Flavoprotein</keyword>
<gene>
    <name evidence="7" type="ORF">ACI2L5_24515</name>
</gene>
<feature type="domain" description="FMN hydroxy acid dehydrogenase" evidence="6">
    <location>
        <begin position="9"/>
        <end position="354"/>
    </location>
</feature>
<evidence type="ECO:0000256" key="5">
    <source>
        <dbReference type="ARBA" id="ARBA00024042"/>
    </source>
</evidence>
<dbReference type="Proteomes" id="UP001620295">
    <property type="component" value="Unassembled WGS sequence"/>
</dbReference>
<dbReference type="PROSITE" id="PS51349">
    <property type="entry name" value="FMN_HYDROXY_ACID_DH_2"/>
    <property type="match status" value="1"/>
</dbReference>
<dbReference type="InterPro" id="IPR000262">
    <property type="entry name" value="FMN-dep_DH"/>
</dbReference>
<dbReference type="Pfam" id="PF01070">
    <property type="entry name" value="FMN_dh"/>
    <property type="match status" value="1"/>
</dbReference>
<evidence type="ECO:0000256" key="3">
    <source>
        <dbReference type="ARBA" id="ARBA00022643"/>
    </source>
</evidence>
<dbReference type="PANTHER" id="PTHR10578:SF107">
    <property type="entry name" value="2-HYDROXYACID OXIDASE 1"/>
    <property type="match status" value="1"/>
</dbReference>
<proteinExistence type="inferred from homology"/>
<sequence length="354" mass="37508">MGTAEPAAGSGAEPEWWETWEAEAERRLPPHAYAYYASGAGRDVTRDEGLRDWDALRLLPHMLRRVSGVDTRTTVLGTEVATPVLVAPMAGQEYAHPDGEQEMAKGAAGAGSLLGVTTWTASRFENIAASGAPWWYQVYVMRDRGLTAELVRRAVDHGARALLFTVDVPVLGRRGDNNRAANLDPTVSLVNLESPRAVPREEVQMEPDLTPDLIGWLHEISGLPVLVKGVLRADDAKVVVDHGGAGVVVSTHGGRQLDRSVTSASALPRVAEALAGTGVEVYADSGVRRGEHIAAALALGARAVFVGRPALWGLATEGAAGVQEAVDRLTAELAHTMTLMGVETPAAFTPDLVA</sequence>
<dbReference type="InterPro" id="IPR037396">
    <property type="entry name" value="FMN_HAD"/>
</dbReference>
<keyword evidence="8" id="KW-1185">Reference proteome</keyword>
<dbReference type="EC" id="1.-.-.-" evidence="7"/>
<protein>
    <submittedName>
        <fullName evidence="7">Alpha-hydroxy acid oxidase</fullName>
        <ecNumber evidence="7">1.-.-.-</ecNumber>
    </submittedName>
</protein>
<organism evidence="7 8">
    <name type="scientific">Streptomyces milbemycinicus</name>
    <dbReference type="NCBI Taxonomy" id="476552"/>
    <lineage>
        <taxon>Bacteria</taxon>
        <taxon>Bacillati</taxon>
        <taxon>Actinomycetota</taxon>
        <taxon>Actinomycetes</taxon>
        <taxon>Kitasatosporales</taxon>
        <taxon>Streptomycetaceae</taxon>
        <taxon>Streptomyces</taxon>
    </lineage>
</organism>
<comment type="similarity">
    <text evidence="5">Belongs to the FMN-dependent alpha-hydroxy acid dehydrogenase family.</text>
</comment>
<evidence type="ECO:0000256" key="1">
    <source>
        <dbReference type="ARBA" id="ARBA00001917"/>
    </source>
</evidence>
<keyword evidence="3" id="KW-0288">FMN</keyword>
<comment type="caution">
    <text evidence="7">The sequence shown here is derived from an EMBL/GenBank/DDBJ whole genome shotgun (WGS) entry which is preliminary data.</text>
</comment>
<dbReference type="Gene3D" id="3.20.20.70">
    <property type="entry name" value="Aldolase class I"/>
    <property type="match status" value="1"/>
</dbReference>
<dbReference type="CDD" id="cd02809">
    <property type="entry name" value="alpha_hydroxyacid_oxid_FMN"/>
    <property type="match status" value="1"/>
</dbReference>
<reference evidence="7 8" key="1">
    <citation type="submission" date="2024-11" db="EMBL/GenBank/DDBJ databases">
        <title>The Natural Products Discovery Center: Release of the First 8490 Sequenced Strains for Exploring Actinobacteria Biosynthetic Diversity.</title>
        <authorList>
            <person name="Kalkreuter E."/>
            <person name="Kautsar S.A."/>
            <person name="Yang D."/>
            <person name="Bader C.D."/>
            <person name="Teijaro C.N."/>
            <person name="Fluegel L."/>
            <person name="Davis C.M."/>
            <person name="Simpson J.R."/>
            <person name="Lauterbach L."/>
            <person name="Steele A.D."/>
            <person name="Gui C."/>
            <person name="Meng S."/>
            <person name="Li G."/>
            <person name="Viehrig K."/>
            <person name="Ye F."/>
            <person name="Su P."/>
            <person name="Kiefer A.F."/>
            <person name="Nichols A."/>
            <person name="Cepeda A.J."/>
            <person name="Yan W."/>
            <person name="Fan B."/>
            <person name="Jiang Y."/>
            <person name="Adhikari A."/>
            <person name="Zheng C.-J."/>
            <person name="Schuster L."/>
            <person name="Cowan T.M."/>
            <person name="Smanski M.J."/>
            <person name="Chevrette M.G."/>
            <person name="De Carvalho L.P.S."/>
            <person name="Shen B."/>
        </authorList>
    </citation>
    <scope>NUCLEOTIDE SEQUENCE [LARGE SCALE GENOMIC DNA]</scope>
    <source>
        <strain evidence="7 8">NPDC020863</strain>
    </source>
</reference>
<evidence type="ECO:0000256" key="4">
    <source>
        <dbReference type="ARBA" id="ARBA00023002"/>
    </source>
</evidence>
<comment type="cofactor">
    <cofactor evidence="1">
        <name>FMN</name>
        <dbReference type="ChEBI" id="CHEBI:58210"/>
    </cofactor>
</comment>
<dbReference type="SUPFAM" id="SSF51395">
    <property type="entry name" value="FMN-linked oxidoreductases"/>
    <property type="match status" value="1"/>
</dbReference>
<dbReference type="EMBL" id="JBJDQH010000008">
    <property type="protein sequence ID" value="MFK4268078.1"/>
    <property type="molecule type" value="Genomic_DNA"/>
</dbReference>
<evidence type="ECO:0000259" key="6">
    <source>
        <dbReference type="PROSITE" id="PS51349"/>
    </source>
</evidence>
<keyword evidence="4 7" id="KW-0560">Oxidoreductase</keyword>
<evidence type="ECO:0000313" key="8">
    <source>
        <dbReference type="Proteomes" id="UP001620295"/>
    </source>
</evidence>
<evidence type="ECO:0000313" key="7">
    <source>
        <dbReference type="EMBL" id="MFK4268078.1"/>
    </source>
</evidence>
<accession>A0ABW8LR65</accession>
<name>A0ABW8LR65_9ACTN</name>
<dbReference type="PIRSF" id="PIRSF000138">
    <property type="entry name" value="Al-hdrx_acd_dh"/>
    <property type="match status" value="1"/>
</dbReference>
<dbReference type="PANTHER" id="PTHR10578">
    <property type="entry name" value="S -2-HYDROXY-ACID OXIDASE-RELATED"/>
    <property type="match status" value="1"/>
</dbReference>